<dbReference type="AlphaFoldDB" id="A0A1L7X9P7"/>
<keyword evidence="2" id="KW-0285">Flavoprotein</keyword>
<evidence type="ECO:0000256" key="4">
    <source>
        <dbReference type="ARBA" id="ARBA00023002"/>
    </source>
</evidence>
<dbReference type="SUPFAM" id="SSF51905">
    <property type="entry name" value="FAD/NAD(P)-binding domain"/>
    <property type="match status" value="1"/>
</dbReference>
<feature type="transmembrane region" description="Helical" evidence="5">
    <location>
        <begin position="426"/>
        <end position="445"/>
    </location>
</feature>
<feature type="transmembrane region" description="Helical" evidence="5">
    <location>
        <begin position="649"/>
        <end position="669"/>
    </location>
</feature>
<dbReference type="InterPro" id="IPR050562">
    <property type="entry name" value="FAD_mOase_fung"/>
</dbReference>
<accession>A0A1L7X9P7</accession>
<feature type="transmembrane region" description="Helical" evidence="5">
    <location>
        <begin position="494"/>
        <end position="515"/>
    </location>
</feature>
<protein>
    <submittedName>
        <fullName evidence="7">Related to hydroxylase</fullName>
    </submittedName>
</protein>
<organism evidence="7 8">
    <name type="scientific">Phialocephala subalpina</name>
    <dbReference type="NCBI Taxonomy" id="576137"/>
    <lineage>
        <taxon>Eukaryota</taxon>
        <taxon>Fungi</taxon>
        <taxon>Dikarya</taxon>
        <taxon>Ascomycota</taxon>
        <taxon>Pezizomycotina</taxon>
        <taxon>Leotiomycetes</taxon>
        <taxon>Helotiales</taxon>
        <taxon>Mollisiaceae</taxon>
        <taxon>Phialocephala</taxon>
        <taxon>Phialocephala fortinii species complex</taxon>
    </lineage>
</organism>
<feature type="transmembrane region" description="Helical" evidence="5">
    <location>
        <begin position="536"/>
        <end position="556"/>
    </location>
</feature>
<dbReference type="PANTHER" id="PTHR47356:SF2">
    <property type="entry name" value="FAD-BINDING DOMAIN-CONTAINING PROTEIN-RELATED"/>
    <property type="match status" value="1"/>
</dbReference>
<sequence length="721" mass="80257">MAPKMADKKPFKIIIIGGSVASLTLANMLELDNIDFVLLEAYPKIAPQVGASISLLPHGNRILGQLGVFKTIQPKASEVNRFKFRNSKGVTIAGHTGMRHSLNERYGYPILFLDRQTVLQVLYEKIKDKSKILTKKRLEKIDLNEKGVKATITDGLTFTGDVLIGADDIHSTTRSKMWRLADTVSPGHISPSEHSAIHCDYSCIFGISNPCKGITPGGLHSIFREKTSYLVNGGPNLRVYWFFFFKHPETAYGADIPTFTKAEEDVILKEHAADQITTELTFGDIIKNRISHSVYKKWHFDKIITIGDSIHKFNPIGGHGSNAAIETSTAFTNALVKALKKSQQELGETRANTLMAASHEQQRTEAIETRFQKFIALTVLPMTDTEDVMFNFSRHLPFAEKLDMVELPPRPKPIPFKDELARTPSYTGITAVDSYLAFLSAAYMAAVTGWDKSFGTLHLYFLGMLIQPIAIYSIEAFRKLNAMALLATPTVWLALGQWLGFGVVMPIFYITYALSSDTEPYWWPLSREVLACYVKSLLPAILAGYVPPTIFMFSPWKGLTTVQNFTALWQASPIFVPVLTSTPNAADVPRDFPTLKVIYLVTFILGVVLHATVVFRLLTSSNAELSLRSVFVSDFSSQQKMLREGLRNLFLADFWAFNVASHGFCRQAVWDIKRVGRTTVDVGRASAVILLANFVVGPGAAMVGCWYWRELAMARTSIISA</sequence>
<dbReference type="STRING" id="576137.A0A1L7X9P7"/>
<dbReference type="GO" id="GO:0071949">
    <property type="term" value="F:FAD binding"/>
    <property type="evidence" value="ECO:0007669"/>
    <property type="project" value="InterPro"/>
</dbReference>
<comment type="similarity">
    <text evidence="1">Belongs to the paxM FAD-dependent monooxygenase family.</text>
</comment>
<keyword evidence="8" id="KW-1185">Reference proteome</keyword>
<dbReference type="GO" id="GO:0004497">
    <property type="term" value="F:monooxygenase activity"/>
    <property type="evidence" value="ECO:0007669"/>
    <property type="project" value="InterPro"/>
</dbReference>
<dbReference type="Gene3D" id="3.50.50.60">
    <property type="entry name" value="FAD/NAD(P)-binding domain"/>
    <property type="match status" value="1"/>
</dbReference>
<feature type="transmembrane region" description="Helical" evidence="5">
    <location>
        <begin position="597"/>
        <end position="618"/>
    </location>
</feature>
<evidence type="ECO:0000256" key="1">
    <source>
        <dbReference type="ARBA" id="ARBA00007992"/>
    </source>
</evidence>
<feature type="transmembrane region" description="Helical" evidence="5">
    <location>
        <begin position="689"/>
        <end position="708"/>
    </location>
</feature>
<feature type="transmembrane region" description="Helical" evidence="5">
    <location>
        <begin position="457"/>
        <end position="474"/>
    </location>
</feature>
<keyword evidence="5" id="KW-1133">Transmembrane helix</keyword>
<feature type="domain" description="FAD-binding" evidence="6">
    <location>
        <begin position="12"/>
        <end position="346"/>
    </location>
</feature>
<keyword evidence="3" id="KW-0274">FAD</keyword>
<reference evidence="7 8" key="1">
    <citation type="submission" date="2016-03" db="EMBL/GenBank/DDBJ databases">
        <authorList>
            <person name="Ploux O."/>
        </authorList>
    </citation>
    <scope>NUCLEOTIDE SEQUENCE [LARGE SCALE GENOMIC DNA]</scope>
    <source>
        <strain evidence="7 8">UAMH 11012</strain>
    </source>
</reference>
<keyword evidence="5" id="KW-0812">Transmembrane</keyword>
<dbReference type="Proteomes" id="UP000184330">
    <property type="component" value="Unassembled WGS sequence"/>
</dbReference>
<keyword evidence="5" id="KW-0472">Membrane</keyword>
<dbReference type="EMBL" id="FJOG01000019">
    <property type="protein sequence ID" value="CZR61768.1"/>
    <property type="molecule type" value="Genomic_DNA"/>
</dbReference>
<evidence type="ECO:0000313" key="7">
    <source>
        <dbReference type="EMBL" id="CZR61768.1"/>
    </source>
</evidence>
<evidence type="ECO:0000313" key="8">
    <source>
        <dbReference type="Proteomes" id="UP000184330"/>
    </source>
</evidence>
<dbReference type="InterPro" id="IPR002938">
    <property type="entry name" value="FAD-bd"/>
</dbReference>
<dbReference type="Pfam" id="PF01494">
    <property type="entry name" value="FAD_binding_3"/>
    <property type="match status" value="1"/>
</dbReference>
<name>A0A1L7X9P7_9HELO</name>
<dbReference type="PRINTS" id="PR00420">
    <property type="entry name" value="RNGMNOXGNASE"/>
</dbReference>
<evidence type="ECO:0000259" key="6">
    <source>
        <dbReference type="Pfam" id="PF01494"/>
    </source>
</evidence>
<dbReference type="PANTHER" id="PTHR47356">
    <property type="entry name" value="FAD-DEPENDENT MONOOXYGENASE ASQG-RELATED"/>
    <property type="match status" value="1"/>
</dbReference>
<evidence type="ECO:0000256" key="5">
    <source>
        <dbReference type="SAM" id="Phobius"/>
    </source>
</evidence>
<proteinExistence type="inferred from homology"/>
<keyword evidence="4" id="KW-0560">Oxidoreductase</keyword>
<evidence type="ECO:0000256" key="2">
    <source>
        <dbReference type="ARBA" id="ARBA00022630"/>
    </source>
</evidence>
<dbReference type="InterPro" id="IPR036188">
    <property type="entry name" value="FAD/NAD-bd_sf"/>
</dbReference>
<dbReference type="OrthoDB" id="10029326at2759"/>
<gene>
    <name evidence="7" type="ORF">PAC_11665</name>
</gene>
<evidence type="ECO:0000256" key="3">
    <source>
        <dbReference type="ARBA" id="ARBA00022827"/>
    </source>
</evidence>